<dbReference type="OrthoDB" id="442947at2759"/>
<reference evidence="4" key="2">
    <citation type="submission" date="2021-01" db="UniProtKB">
        <authorList>
            <consortium name="EnsemblMetazoa"/>
        </authorList>
    </citation>
    <scope>IDENTIFICATION</scope>
</reference>
<dbReference type="GO" id="GO:0005737">
    <property type="term" value="C:cytoplasm"/>
    <property type="evidence" value="ECO:0000318"/>
    <property type="project" value="GO_Central"/>
</dbReference>
<dbReference type="GO" id="GO:0005634">
    <property type="term" value="C:nucleus"/>
    <property type="evidence" value="ECO:0000318"/>
    <property type="project" value="GO_Central"/>
</dbReference>
<dbReference type="SUPFAM" id="SSF54791">
    <property type="entry name" value="Eukaryotic type KH-domain (KH-domain type I)"/>
    <property type="match status" value="3"/>
</dbReference>
<dbReference type="Gene3D" id="3.30.1370.10">
    <property type="entry name" value="K Homology domain, type 1"/>
    <property type="match status" value="3"/>
</dbReference>
<dbReference type="Proteomes" id="UP000007110">
    <property type="component" value="Unassembled WGS sequence"/>
</dbReference>
<dbReference type="GeneID" id="588140"/>
<dbReference type="SMART" id="SM00322">
    <property type="entry name" value="KH"/>
    <property type="match status" value="3"/>
</dbReference>
<feature type="domain" description="K Homology" evidence="3">
    <location>
        <begin position="154"/>
        <end position="225"/>
    </location>
</feature>
<keyword evidence="2" id="KW-0694">RNA-binding</keyword>
<dbReference type="GO" id="GO:0051252">
    <property type="term" value="P:regulation of RNA metabolic process"/>
    <property type="evidence" value="ECO:0000318"/>
    <property type="project" value="GO_Central"/>
</dbReference>
<dbReference type="EnsemblMetazoa" id="XM_030973094">
    <property type="protein sequence ID" value="XP_030828954"/>
    <property type="gene ID" value="LOC588140"/>
</dbReference>
<evidence type="ECO:0000256" key="1">
    <source>
        <dbReference type="ARBA" id="ARBA00022737"/>
    </source>
</evidence>
<dbReference type="RefSeq" id="XP_030828954.1">
    <property type="nucleotide sequence ID" value="XM_030973094.1"/>
</dbReference>
<dbReference type="GO" id="GO:0010468">
    <property type="term" value="P:regulation of gene expression"/>
    <property type="evidence" value="ECO:0000318"/>
    <property type="project" value="GO_Central"/>
</dbReference>
<reference evidence="5" key="1">
    <citation type="submission" date="2015-02" db="EMBL/GenBank/DDBJ databases">
        <title>Genome sequencing for Strongylocentrotus purpuratus.</title>
        <authorList>
            <person name="Murali S."/>
            <person name="Liu Y."/>
            <person name="Vee V."/>
            <person name="English A."/>
            <person name="Wang M."/>
            <person name="Skinner E."/>
            <person name="Han Y."/>
            <person name="Muzny D.M."/>
            <person name="Worley K.C."/>
            <person name="Gibbs R.A."/>
        </authorList>
    </citation>
    <scope>NUCLEOTIDE SEQUENCE</scope>
</reference>
<proteinExistence type="predicted"/>
<keyword evidence="5" id="KW-1185">Reference proteome</keyword>
<organism evidence="4 5">
    <name type="scientific">Strongylocentrotus purpuratus</name>
    <name type="common">Purple sea urchin</name>
    <dbReference type="NCBI Taxonomy" id="7668"/>
    <lineage>
        <taxon>Eukaryota</taxon>
        <taxon>Metazoa</taxon>
        <taxon>Echinodermata</taxon>
        <taxon>Eleutherozoa</taxon>
        <taxon>Echinozoa</taxon>
        <taxon>Echinoidea</taxon>
        <taxon>Euechinoidea</taxon>
        <taxon>Echinacea</taxon>
        <taxon>Camarodonta</taxon>
        <taxon>Echinidea</taxon>
        <taxon>Strongylocentrotidae</taxon>
        <taxon>Strongylocentrotus</taxon>
    </lineage>
</organism>
<sequence>MFTREVMKGENTLTHCLIRDIGTGSSSQDLLGAFIMTVSISYFVTGQNVSKVGMFVAAVEDGSISSISDSASCNVNVERISAILFEKCSEMVLTKASSDSASGARINISDGSCPERIVTITGSPEAINLAFKLITKKFDEDLSNSVLSPGTPKPPVSLRLIVPTSQCGSLIGKGGSKIKDIRETTSASITVASEMLPSSTERAVTISGTPEAITKAIYQVCCVMLESPPKGATIPYRPKPATAPIIFAGGSVSMTEQHLHQQQAYAVHGNYALAQPDLTKLHHQLALHHQQTPYAIPGQTPFSPAALTQFAAQTAAPPPQVQGQATTQEITIPNHLIGCVIGRGGTKIQEIRQMSGANIKIANSQEGSTDRSVTITGSPESVAVAQCLINTSLELAKGLTFDPSTFATGVTSSSSSKTSPSLVSSPLTSATLSANPLTLLPSTINNNGTAVGTVTTTAPTHLTIPLNNLLKTVPMLNLEAAGQLVKSTYATKMRASAANSSKKFTPY</sequence>
<dbReference type="CDD" id="cd22438">
    <property type="entry name" value="KH-I_PCBP_rpt1"/>
    <property type="match status" value="1"/>
</dbReference>
<dbReference type="AlphaFoldDB" id="A0A7M7N0V0"/>
<evidence type="ECO:0000313" key="4">
    <source>
        <dbReference type="EnsemblMetazoa" id="XP_030828954"/>
    </source>
</evidence>
<keyword evidence="1" id="KW-0677">Repeat</keyword>
<evidence type="ECO:0000259" key="3">
    <source>
        <dbReference type="SMART" id="SM00322"/>
    </source>
</evidence>
<evidence type="ECO:0000256" key="2">
    <source>
        <dbReference type="PROSITE-ProRule" id="PRU00117"/>
    </source>
</evidence>
<dbReference type="InterPro" id="IPR004087">
    <property type="entry name" value="KH_dom"/>
</dbReference>
<dbReference type="CDD" id="cd02396">
    <property type="entry name" value="KH-I_PCBP_rpt2"/>
    <property type="match status" value="1"/>
</dbReference>
<feature type="domain" description="K Homology" evidence="3">
    <location>
        <begin position="324"/>
        <end position="394"/>
    </location>
</feature>
<dbReference type="InterPro" id="IPR036612">
    <property type="entry name" value="KH_dom_type_1_sf"/>
</dbReference>
<protein>
    <recommendedName>
        <fullName evidence="3">K Homology domain-containing protein</fullName>
    </recommendedName>
</protein>
<dbReference type="PANTHER" id="PTHR10288">
    <property type="entry name" value="KH DOMAIN CONTAINING RNA BINDING PROTEIN"/>
    <property type="match status" value="1"/>
</dbReference>
<evidence type="ECO:0000313" key="5">
    <source>
        <dbReference type="Proteomes" id="UP000007110"/>
    </source>
</evidence>
<dbReference type="GO" id="GO:0003729">
    <property type="term" value="F:mRNA binding"/>
    <property type="evidence" value="ECO:0000318"/>
    <property type="project" value="GO_Central"/>
</dbReference>
<dbReference type="InterPro" id="IPR004088">
    <property type="entry name" value="KH_dom_type_1"/>
</dbReference>
<dbReference type="Pfam" id="PF00013">
    <property type="entry name" value="KH_1"/>
    <property type="match status" value="3"/>
</dbReference>
<accession>A0A7M7N0V0</accession>
<dbReference type="FunCoup" id="A0A7M7N0V0">
    <property type="interactions" value="2083"/>
</dbReference>
<dbReference type="CDD" id="cd22439">
    <property type="entry name" value="KH-I_PCBP_rpt3"/>
    <property type="match status" value="1"/>
</dbReference>
<name>A0A7M7N0V0_STRPU</name>
<feature type="domain" description="K Homology" evidence="3">
    <location>
        <begin position="67"/>
        <end position="139"/>
    </location>
</feature>
<dbReference type="InParanoid" id="A0A7M7N0V0"/>
<dbReference type="KEGG" id="spu:588140"/>
<dbReference type="PROSITE" id="PS50084">
    <property type="entry name" value="KH_TYPE_1"/>
    <property type="match status" value="2"/>
</dbReference>